<dbReference type="PANTHER" id="PTHR11904:SF9">
    <property type="entry name" value="PURINE NUCLEOSIDE PHOSPHORYLASE-RELATED"/>
    <property type="match status" value="1"/>
</dbReference>
<dbReference type="PANTHER" id="PTHR11904">
    <property type="entry name" value="METHYLTHIOADENOSINE/PURINE NUCLEOSIDE PHOSPHORYLASE"/>
    <property type="match status" value="1"/>
</dbReference>
<comment type="catalytic activity">
    <reaction evidence="9">
        <text>guanosine + phosphate = alpha-D-ribose 1-phosphate + guanine</text>
        <dbReference type="Rhea" id="RHEA:13233"/>
        <dbReference type="ChEBI" id="CHEBI:16235"/>
        <dbReference type="ChEBI" id="CHEBI:16750"/>
        <dbReference type="ChEBI" id="CHEBI:43474"/>
        <dbReference type="ChEBI" id="CHEBI:57720"/>
        <dbReference type="EC" id="2.4.2.1"/>
    </reaction>
</comment>
<dbReference type="SUPFAM" id="SSF53167">
    <property type="entry name" value="Purine and uridine phosphorylases"/>
    <property type="match status" value="1"/>
</dbReference>
<evidence type="ECO:0000256" key="9">
    <source>
        <dbReference type="ARBA" id="ARBA00023970"/>
    </source>
</evidence>
<feature type="domain" description="Nucleoside phosphorylase" evidence="12">
    <location>
        <begin position="2"/>
        <end position="61"/>
    </location>
</feature>
<comment type="similarity">
    <text evidence="2">Belongs to the PNP/MTAP phosphorylase family.</text>
</comment>
<evidence type="ECO:0000313" key="14">
    <source>
        <dbReference type="Proteomes" id="UP000190648"/>
    </source>
</evidence>
<evidence type="ECO:0000256" key="10">
    <source>
        <dbReference type="ARBA" id="ARBA00031036"/>
    </source>
</evidence>
<keyword evidence="4" id="KW-0328">Glycosyltransferase</keyword>
<evidence type="ECO:0000256" key="11">
    <source>
        <dbReference type="SAM" id="MobiDB-lite"/>
    </source>
</evidence>
<comment type="catalytic activity">
    <reaction evidence="7">
        <text>2'-deoxyguanosine + phosphate = 2-deoxy-alpha-D-ribose 1-phosphate + guanine</text>
        <dbReference type="Rhea" id="RHEA:27738"/>
        <dbReference type="ChEBI" id="CHEBI:16235"/>
        <dbReference type="ChEBI" id="CHEBI:17172"/>
        <dbReference type="ChEBI" id="CHEBI:43474"/>
        <dbReference type="ChEBI" id="CHEBI:57259"/>
        <dbReference type="EC" id="2.4.2.1"/>
    </reaction>
</comment>
<dbReference type="InterPro" id="IPR035994">
    <property type="entry name" value="Nucleoside_phosphorylase_sf"/>
</dbReference>
<comment type="pathway">
    <text evidence="1">Purine metabolism; purine nucleoside salvage.</text>
</comment>
<evidence type="ECO:0000256" key="7">
    <source>
        <dbReference type="ARBA" id="ARBA00023929"/>
    </source>
</evidence>
<evidence type="ECO:0000256" key="4">
    <source>
        <dbReference type="ARBA" id="ARBA00022676"/>
    </source>
</evidence>
<dbReference type="Gene3D" id="3.40.50.1580">
    <property type="entry name" value="Nucleoside phosphorylase domain"/>
    <property type="match status" value="1"/>
</dbReference>
<evidence type="ECO:0000256" key="1">
    <source>
        <dbReference type="ARBA" id="ARBA00005058"/>
    </source>
</evidence>
<dbReference type="GO" id="GO:0005737">
    <property type="term" value="C:cytoplasm"/>
    <property type="evidence" value="ECO:0007669"/>
    <property type="project" value="TreeGrafter"/>
</dbReference>
<evidence type="ECO:0000256" key="2">
    <source>
        <dbReference type="ARBA" id="ARBA00006751"/>
    </source>
</evidence>
<dbReference type="GO" id="GO:0009116">
    <property type="term" value="P:nucleoside metabolic process"/>
    <property type="evidence" value="ECO:0007669"/>
    <property type="project" value="InterPro"/>
</dbReference>
<evidence type="ECO:0000256" key="8">
    <source>
        <dbReference type="ARBA" id="ARBA00023950"/>
    </source>
</evidence>
<gene>
    <name evidence="13" type="ORF">AV530_002659</name>
</gene>
<evidence type="ECO:0000259" key="12">
    <source>
        <dbReference type="Pfam" id="PF01048"/>
    </source>
</evidence>
<comment type="catalytic activity">
    <reaction evidence="6">
        <text>inosine + phosphate = alpha-D-ribose 1-phosphate + hypoxanthine</text>
        <dbReference type="Rhea" id="RHEA:27646"/>
        <dbReference type="ChEBI" id="CHEBI:17368"/>
        <dbReference type="ChEBI" id="CHEBI:17596"/>
        <dbReference type="ChEBI" id="CHEBI:43474"/>
        <dbReference type="ChEBI" id="CHEBI:57720"/>
        <dbReference type="EC" id="2.4.2.1"/>
    </reaction>
</comment>
<dbReference type="OrthoDB" id="10261782at2759"/>
<proteinExistence type="inferred from homology"/>
<keyword evidence="5" id="KW-0808">Transferase</keyword>
<evidence type="ECO:0000256" key="5">
    <source>
        <dbReference type="ARBA" id="ARBA00022679"/>
    </source>
</evidence>
<protein>
    <recommendedName>
        <fullName evidence="3">purine-nucleoside phosphorylase</fullName>
        <ecNumber evidence="3">2.4.2.1</ecNumber>
    </recommendedName>
    <alternativeName>
        <fullName evidence="10">Inosine-guanosine phosphorylase</fullName>
    </alternativeName>
</protein>
<accession>A0A1V4L0A1</accession>
<dbReference type="UniPathway" id="UPA00606"/>
<dbReference type="EMBL" id="LSYS01000569">
    <property type="protein sequence ID" value="OPJ90072.1"/>
    <property type="molecule type" value="Genomic_DNA"/>
</dbReference>
<dbReference type="Pfam" id="PF01048">
    <property type="entry name" value="PNP_UDP_1"/>
    <property type="match status" value="1"/>
</dbReference>
<sequence>MTPAECRLLRRLGADAVGMSTVGEATAARHLGLRVLGLSLITNMAAGGGASDDEEEEEAERVGPEVATPNEHAAVLEAAEGAAVLIRDLLVALAPLLANRDAPPKGAGP</sequence>
<evidence type="ECO:0000256" key="3">
    <source>
        <dbReference type="ARBA" id="ARBA00011886"/>
    </source>
</evidence>
<dbReference type="InterPro" id="IPR011268">
    <property type="entry name" value="Purine_phosphorylase"/>
</dbReference>
<dbReference type="InterPro" id="IPR000845">
    <property type="entry name" value="Nucleoside_phosphorylase_d"/>
</dbReference>
<dbReference type="AlphaFoldDB" id="A0A1V4L0A1"/>
<comment type="caution">
    <text evidence="13">The sequence shown here is derived from an EMBL/GenBank/DDBJ whole genome shotgun (WGS) entry which is preliminary data.</text>
</comment>
<dbReference type="EC" id="2.4.2.1" evidence="3"/>
<name>A0A1V4L0A1_PATFA</name>
<dbReference type="Proteomes" id="UP000190648">
    <property type="component" value="Unassembled WGS sequence"/>
</dbReference>
<dbReference type="STRING" id="372326.A0A1V4L0A1"/>
<evidence type="ECO:0000256" key="6">
    <source>
        <dbReference type="ARBA" id="ARBA00023918"/>
    </source>
</evidence>
<keyword evidence="14" id="KW-1185">Reference proteome</keyword>
<organism evidence="13 14">
    <name type="scientific">Patagioenas fasciata monilis</name>
    <dbReference type="NCBI Taxonomy" id="372326"/>
    <lineage>
        <taxon>Eukaryota</taxon>
        <taxon>Metazoa</taxon>
        <taxon>Chordata</taxon>
        <taxon>Craniata</taxon>
        <taxon>Vertebrata</taxon>
        <taxon>Euteleostomi</taxon>
        <taxon>Archelosauria</taxon>
        <taxon>Archosauria</taxon>
        <taxon>Dinosauria</taxon>
        <taxon>Saurischia</taxon>
        <taxon>Theropoda</taxon>
        <taxon>Coelurosauria</taxon>
        <taxon>Aves</taxon>
        <taxon>Neognathae</taxon>
        <taxon>Neoaves</taxon>
        <taxon>Columbimorphae</taxon>
        <taxon>Columbiformes</taxon>
        <taxon>Columbidae</taxon>
        <taxon>Patagioenas</taxon>
    </lineage>
</organism>
<evidence type="ECO:0000313" key="13">
    <source>
        <dbReference type="EMBL" id="OPJ90072.1"/>
    </source>
</evidence>
<feature type="region of interest" description="Disordered" evidence="11">
    <location>
        <begin position="46"/>
        <end position="67"/>
    </location>
</feature>
<reference evidence="13 14" key="1">
    <citation type="submission" date="2016-02" db="EMBL/GenBank/DDBJ databases">
        <title>Band-tailed pigeon sequencing and assembly.</title>
        <authorList>
            <person name="Soares A.E."/>
            <person name="Novak B.J."/>
            <person name="Rice E.S."/>
            <person name="O'Connell B."/>
            <person name="Chang D."/>
            <person name="Weber S."/>
            <person name="Shapiro B."/>
        </authorList>
    </citation>
    <scope>NUCLEOTIDE SEQUENCE [LARGE SCALE GENOMIC DNA]</scope>
    <source>
        <strain evidence="13">BTP2013</strain>
        <tissue evidence="13">Blood</tissue>
    </source>
</reference>
<dbReference type="GO" id="GO:0004731">
    <property type="term" value="F:purine-nucleoside phosphorylase activity"/>
    <property type="evidence" value="ECO:0007669"/>
    <property type="project" value="UniProtKB-EC"/>
</dbReference>
<comment type="catalytic activity">
    <reaction evidence="8">
        <text>2'-deoxyinosine + phosphate = 2-deoxy-alpha-D-ribose 1-phosphate + hypoxanthine</text>
        <dbReference type="Rhea" id="RHEA:27750"/>
        <dbReference type="ChEBI" id="CHEBI:17368"/>
        <dbReference type="ChEBI" id="CHEBI:28997"/>
        <dbReference type="ChEBI" id="CHEBI:43474"/>
        <dbReference type="ChEBI" id="CHEBI:57259"/>
        <dbReference type="EC" id="2.4.2.1"/>
    </reaction>
</comment>